<keyword evidence="2" id="KW-1185">Reference proteome</keyword>
<dbReference type="EMBL" id="JBIGIA010000005">
    <property type="protein sequence ID" value="MFG6456816.1"/>
    <property type="molecule type" value="Genomic_DNA"/>
</dbReference>
<dbReference type="Proteomes" id="UP001606305">
    <property type="component" value="Unassembled WGS sequence"/>
</dbReference>
<reference evidence="1 2" key="1">
    <citation type="submission" date="2024-09" db="EMBL/GenBank/DDBJ databases">
        <title>Novel species of the genus Pelomonas and Roseateles isolated from streams.</title>
        <authorList>
            <person name="Lu H."/>
        </authorList>
    </citation>
    <scope>NUCLEOTIDE SEQUENCE [LARGE SCALE GENOMIC DNA]</scope>
    <source>
        <strain evidence="1 2">BYS96W</strain>
    </source>
</reference>
<organism evidence="1 2">
    <name type="scientific">Pelomonas nitida</name>
    <dbReference type="NCBI Taxonomy" id="3299027"/>
    <lineage>
        <taxon>Bacteria</taxon>
        <taxon>Pseudomonadati</taxon>
        <taxon>Pseudomonadota</taxon>
        <taxon>Betaproteobacteria</taxon>
        <taxon>Burkholderiales</taxon>
        <taxon>Sphaerotilaceae</taxon>
        <taxon>Roseateles</taxon>
    </lineage>
</organism>
<gene>
    <name evidence="1" type="ORF">ACG00X_08215</name>
</gene>
<proteinExistence type="predicted"/>
<dbReference type="RefSeq" id="WP_394487593.1">
    <property type="nucleotide sequence ID" value="NZ_JBIGIA010000005.1"/>
</dbReference>
<comment type="caution">
    <text evidence="1">The sequence shown here is derived from an EMBL/GenBank/DDBJ whole genome shotgun (WGS) entry which is preliminary data.</text>
</comment>
<accession>A0ABW7G4E2</accession>
<evidence type="ECO:0000313" key="1">
    <source>
        <dbReference type="EMBL" id="MFG6456816.1"/>
    </source>
</evidence>
<name>A0ABW7G4E2_9BURK</name>
<evidence type="ECO:0000313" key="2">
    <source>
        <dbReference type="Proteomes" id="UP001606305"/>
    </source>
</evidence>
<sequence>MPTLFTLLASCAVAVGCGGGADKAAAMSSTTTPPLAAEAGTAPAISPISFDVAAATQTAAAAGDLTSDAAPVAQAASLQQARVERLKAAIESMKVSQHELKPDCDPCTGWRIKPLIVMGTEPYAESIPSNWTGTRYSFWKSVLPWFVIYEGAGGNQATNSAVEINGIEMWAYSLKDRTWSKLATGQHPTWNGSYGLDATTKSQAFQTYKSATASTTAFAPTKSHIVHGGLGQVETPWNSQTGKADLGALLVSVRFRLIPKNPELPDDRSKANFTLNVGADYYPWVGAQLADLNAAYVPASGLGQFLKATPDWRHATYFVSKSSLSTEKILKSPPPEFKY</sequence>
<evidence type="ECO:0008006" key="3">
    <source>
        <dbReference type="Google" id="ProtNLM"/>
    </source>
</evidence>
<protein>
    <recommendedName>
        <fullName evidence="3">Lipoprotein</fullName>
    </recommendedName>
</protein>